<dbReference type="PANTHER" id="PTHR30136:SF8">
    <property type="entry name" value="TRANSCRIPTIONAL REGULATORY PROTEIN"/>
    <property type="match status" value="1"/>
</dbReference>
<keyword evidence="7" id="KW-1185">Reference proteome</keyword>
<evidence type="ECO:0000259" key="5">
    <source>
        <dbReference type="PROSITE" id="PS51078"/>
    </source>
</evidence>
<organism evidence="6 7">
    <name type="scientific">Pararobbsia silviterrae</name>
    <dbReference type="NCBI Taxonomy" id="1792498"/>
    <lineage>
        <taxon>Bacteria</taxon>
        <taxon>Pseudomonadati</taxon>
        <taxon>Pseudomonadota</taxon>
        <taxon>Betaproteobacteria</taxon>
        <taxon>Burkholderiales</taxon>
        <taxon>Burkholderiaceae</taxon>
        <taxon>Pararobbsia</taxon>
    </lineage>
</organism>
<dbReference type="GO" id="GO:0045892">
    <property type="term" value="P:negative regulation of DNA-templated transcription"/>
    <property type="evidence" value="ECO:0007669"/>
    <property type="project" value="TreeGrafter"/>
</dbReference>
<dbReference type="SUPFAM" id="SSF46785">
    <property type="entry name" value="Winged helix' DNA-binding domain"/>
    <property type="match status" value="1"/>
</dbReference>
<keyword evidence="3" id="KW-0804">Transcription</keyword>
<dbReference type="InterPro" id="IPR014757">
    <property type="entry name" value="Tscrpt_reg_IclR_C"/>
</dbReference>
<dbReference type="Pfam" id="PF09339">
    <property type="entry name" value="HTH_IclR"/>
    <property type="match status" value="1"/>
</dbReference>
<keyword evidence="1" id="KW-0805">Transcription regulation</keyword>
<dbReference type="Pfam" id="PF01614">
    <property type="entry name" value="IclR_C"/>
    <property type="match status" value="1"/>
</dbReference>
<dbReference type="RefSeq" id="WP_121089471.1">
    <property type="nucleotide sequence ID" value="NZ_RBZU01000012.1"/>
</dbReference>
<dbReference type="EMBL" id="RBZU01000012">
    <property type="protein sequence ID" value="RKP47696.1"/>
    <property type="molecule type" value="Genomic_DNA"/>
</dbReference>
<dbReference type="InterPro" id="IPR036388">
    <property type="entry name" value="WH-like_DNA-bd_sf"/>
</dbReference>
<dbReference type="Proteomes" id="UP000270342">
    <property type="component" value="Unassembled WGS sequence"/>
</dbReference>
<dbReference type="SMART" id="SM00346">
    <property type="entry name" value="HTH_ICLR"/>
    <property type="match status" value="1"/>
</dbReference>
<dbReference type="PROSITE" id="PS51078">
    <property type="entry name" value="ICLR_ED"/>
    <property type="match status" value="1"/>
</dbReference>
<dbReference type="InterPro" id="IPR029016">
    <property type="entry name" value="GAF-like_dom_sf"/>
</dbReference>
<keyword evidence="2" id="KW-0238">DNA-binding</keyword>
<evidence type="ECO:0000256" key="2">
    <source>
        <dbReference type="ARBA" id="ARBA00023125"/>
    </source>
</evidence>
<dbReference type="Gene3D" id="3.30.450.40">
    <property type="match status" value="1"/>
</dbReference>
<gene>
    <name evidence="6" type="ORF">D7S86_22270</name>
</gene>
<feature type="domain" description="IclR-ED" evidence="5">
    <location>
        <begin position="76"/>
        <end position="260"/>
    </location>
</feature>
<sequence>MTSSTRTNSKQRVQSAETGAEVLKALAKLGPSASLSRISEYTDMAAAKVHRYLQAMIASGLAAQDKQTGRYQLGPEAVTIGLAALANIDVVGNVSDMLPELRDEIHHTCFLAVWGNHGPTIVRVVENVGQVTILTRVGAIMPLLTSATGLLFAAFLPPSERDPIARTEPQALQDQLHDPKSELSMRLERIRLDRRSAIQGLMVPGIGAMAVPIFDARMDVAAVVTVMGPEAVFDVSPDGPIATSLSNFGRAASVRLGAPS</sequence>
<dbReference type="PANTHER" id="PTHR30136">
    <property type="entry name" value="HELIX-TURN-HELIX TRANSCRIPTIONAL REGULATOR, ICLR FAMILY"/>
    <property type="match status" value="1"/>
</dbReference>
<dbReference type="InterPro" id="IPR036390">
    <property type="entry name" value="WH_DNA-bd_sf"/>
</dbReference>
<evidence type="ECO:0000313" key="7">
    <source>
        <dbReference type="Proteomes" id="UP000270342"/>
    </source>
</evidence>
<dbReference type="GO" id="GO:0003677">
    <property type="term" value="F:DNA binding"/>
    <property type="evidence" value="ECO:0007669"/>
    <property type="project" value="UniProtKB-KW"/>
</dbReference>
<dbReference type="OrthoDB" id="6687062at2"/>
<dbReference type="AlphaFoldDB" id="A0A494XGK5"/>
<reference evidence="6 7" key="1">
    <citation type="submission" date="2018-10" db="EMBL/GenBank/DDBJ databases">
        <title>Robbsia sp. DHC34, isolated from soil.</title>
        <authorList>
            <person name="Gao Z.-H."/>
            <person name="Qiu L.-H."/>
        </authorList>
    </citation>
    <scope>NUCLEOTIDE SEQUENCE [LARGE SCALE GENOMIC DNA]</scope>
    <source>
        <strain evidence="6 7">DHC34</strain>
    </source>
</reference>
<evidence type="ECO:0000256" key="3">
    <source>
        <dbReference type="ARBA" id="ARBA00023163"/>
    </source>
</evidence>
<name>A0A494XGK5_9BURK</name>
<dbReference type="InterPro" id="IPR050707">
    <property type="entry name" value="HTH_MetabolicPath_Reg"/>
</dbReference>
<accession>A0A494XGK5</accession>
<dbReference type="GO" id="GO:0003700">
    <property type="term" value="F:DNA-binding transcription factor activity"/>
    <property type="evidence" value="ECO:0007669"/>
    <property type="project" value="TreeGrafter"/>
</dbReference>
<comment type="caution">
    <text evidence="6">The sequence shown here is derived from an EMBL/GenBank/DDBJ whole genome shotgun (WGS) entry which is preliminary data.</text>
</comment>
<dbReference type="SUPFAM" id="SSF55781">
    <property type="entry name" value="GAF domain-like"/>
    <property type="match status" value="1"/>
</dbReference>
<evidence type="ECO:0000313" key="6">
    <source>
        <dbReference type="EMBL" id="RKP47696.1"/>
    </source>
</evidence>
<dbReference type="Gene3D" id="1.10.10.10">
    <property type="entry name" value="Winged helix-like DNA-binding domain superfamily/Winged helix DNA-binding domain"/>
    <property type="match status" value="1"/>
</dbReference>
<proteinExistence type="predicted"/>
<evidence type="ECO:0000256" key="1">
    <source>
        <dbReference type="ARBA" id="ARBA00023015"/>
    </source>
</evidence>
<protein>
    <submittedName>
        <fullName evidence="6">IclR family transcriptional regulator</fullName>
    </submittedName>
</protein>
<dbReference type="InterPro" id="IPR005471">
    <property type="entry name" value="Tscrpt_reg_IclR_N"/>
</dbReference>
<dbReference type="PROSITE" id="PS51077">
    <property type="entry name" value="HTH_ICLR"/>
    <property type="match status" value="1"/>
</dbReference>
<evidence type="ECO:0000259" key="4">
    <source>
        <dbReference type="PROSITE" id="PS51077"/>
    </source>
</evidence>
<feature type="domain" description="HTH iclR-type" evidence="4">
    <location>
        <begin position="13"/>
        <end position="75"/>
    </location>
</feature>